<sequence>MFGKRIFNLGASSLSHVDRLCFRPFPQRSSLDYSLFALVDYASVLSYAFNTPAVSPFCLFIPCRFACLYTLAYPAACLDVVWSLGISRFPLERGWFFWVCALCMPSSQLCMRHTPHGCRRPHGS</sequence>
<accession>A0A8J2BPQ2</accession>
<protein>
    <submittedName>
        <fullName evidence="1">Uncharacterized protein</fullName>
    </submittedName>
</protein>
<evidence type="ECO:0000313" key="1">
    <source>
        <dbReference type="EMBL" id="CAF0704922.1"/>
    </source>
</evidence>
<dbReference type="AlphaFoldDB" id="A0A8J2BPQ2"/>
<evidence type="ECO:0000313" key="2">
    <source>
        <dbReference type="Proteomes" id="UP000663859"/>
    </source>
</evidence>
<name>A0A8J2BPQ2_9BACT</name>
<dbReference type="EMBL" id="CAJNOB010000070">
    <property type="protein sequence ID" value="CAF0704922.1"/>
    <property type="molecule type" value="Genomic_DNA"/>
</dbReference>
<gene>
    <name evidence="1" type="ORF">MPNT_80021</name>
</gene>
<comment type="caution">
    <text evidence="1">The sequence shown here is derived from an EMBL/GenBank/DDBJ whole genome shotgun (WGS) entry which is preliminary data.</text>
</comment>
<proteinExistence type="predicted"/>
<organism evidence="1 2">
    <name type="scientific">Candidatus Methylacidithermus pantelleriae</name>
    <dbReference type="NCBI Taxonomy" id="2744239"/>
    <lineage>
        <taxon>Bacteria</taxon>
        <taxon>Pseudomonadati</taxon>
        <taxon>Verrucomicrobiota</taxon>
        <taxon>Methylacidiphilae</taxon>
        <taxon>Methylacidiphilales</taxon>
        <taxon>Methylacidiphilaceae</taxon>
        <taxon>Candidatus Methylacidithermus</taxon>
    </lineage>
</organism>
<reference evidence="1" key="1">
    <citation type="submission" date="2021-02" db="EMBL/GenBank/DDBJ databases">
        <authorList>
            <person name="Cremers G."/>
            <person name="Picone N."/>
        </authorList>
    </citation>
    <scope>NUCLEOTIDE SEQUENCE</scope>
    <source>
        <strain evidence="1">PQ17</strain>
    </source>
</reference>
<dbReference type="Proteomes" id="UP000663859">
    <property type="component" value="Unassembled WGS sequence"/>
</dbReference>
<keyword evidence="2" id="KW-1185">Reference proteome</keyword>